<evidence type="ECO:0000256" key="1">
    <source>
        <dbReference type="ARBA" id="ARBA00003294"/>
    </source>
</evidence>
<evidence type="ECO:0000256" key="10">
    <source>
        <dbReference type="ARBA" id="ARBA00023270"/>
    </source>
</evidence>
<dbReference type="InterPro" id="IPR013785">
    <property type="entry name" value="Aldolase_TIM"/>
</dbReference>
<evidence type="ECO:0000313" key="15">
    <source>
        <dbReference type="EMBL" id="RDJ13811.1"/>
    </source>
</evidence>
<accession>A0A370KT29</accession>
<evidence type="ECO:0000256" key="8">
    <source>
        <dbReference type="ARBA" id="ARBA00023154"/>
    </source>
</evidence>
<comment type="caution">
    <text evidence="12">Lacks conserved residue(s) required for the propagation of feature annotation.</text>
</comment>
<dbReference type="EC" id="4.3.3.7" evidence="4 12"/>
<comment type="catalytic activity">
    <reaction evidence="11 12">
        <text>L-aspartate 4-semialdehyde + pyruvate = (2S,4S)-4-hydroxy-2,3,4,5-tetrahydrodipicolinate + H2O + H(+)</text>
        <dbReference type="Rhea" id="RHEA:34171"/>
        <dbReference type="ChEBI" id="CHEBI:15361"/>
        <dbReference type="ChEBI" id="CHEBI:15377"/>
        <dbReference type="ChEBI" id="CHEBI:15378"/>
        <dbReference type="ChEBI" id="CHEBI:67139"/>
        <dbReference type="ChEBI" id="CHEBI:537519"/>
        <dbReference type="EC" id="4.3.3.7"/>
    </reaction>
</comment>
<dbReference type="GO" id="GO:0019877">
    <property type="term" value="P:diaminopimelate biosynthetic process"/>
    <property type="evidence" value="ECO:0007669"/>
    <property type="project" value="UniProtKB-UniRule"/>
</dbReference>
<keyword evidence="8 12" id="KW-0457">Lysine biosynthesis</keyword>
<dbReference type="InterPro" id="IPR005263">
    <property type="entry name" value="DapA"/>
</dbReference>
<dbReference type="GO" id="GO:0009089">
    <property type="term" value="P:lysine biosynthetic process via diaminopimelate"/>
    <property type="evidence" value="ECO:0007669"/>
    <property type="project" value="UniProtKB-UniRule"/>
</dbReference>
<evidence type="ECO:0000256" key="4">
    <source>
        <dbReference type="ARBA" id="ARBA00012086"/>
    </source>
</evidence>
<evidence type="ECO:0000256" key="3">
    <source>
        <dbReference type="ARBA" id="ARBA00007592"/>
    </source>
</evidence>
<dbReference type="HAMAP" id="MF_00418">
    <property type="entry name" value="DapA"/>
    <property type="match status" value="1"/>
</dbReference>
<evidence type="ECO:0000256" key="2">
    <source>
        <dbReference type="ARBA" id="ARBA00005120"/>
    </source>
</evidence>
<dbReference type="UniPathway" id="UPA00034">
    <property type="reaction ID" value="UER00017"/>
</dbReference>
<sequence length="303" mass="31397">MQVDRALRLGATTTALVTPFREGAVDLSALERLVERQIHGGVDGLAVCTPTGEGPTLTRSERAAIIVTCVQAAAGRVPVIAATGTNATASTIALTRDAEELGAAAALVTLPYYSKPGQKGIAGHFTQLASATSLPLIVENNPLRTAIDMTSPTLKALADIPSVIGFLLADGSAAARAMPPEWRQRFLLLSDRDATALSFLSTGGSGVISAGANLCPRLYASLQQAARGGNLPAARRLEDRLAPLTAALGADGDPAAIKHALQTLRLIDPEVRLPLLAVDANEKQSLSQAMLRASGAHNSYLSI</sequence>
<evidence type="ECO:0000256" key="6">
    <source>
        <dbReference type="ARBA" id="ARBA00022605"/>
    </source>
</evidence>
<evidence type="ECO:0000256" key="12">
    <source>
        <dbReference type="HAMAP-Rule" id="MF_00418"/>
    </source>
</evidence>
<feature type="site" description="Part of a proton relay during catalysis" evidence="12">
    <location>
        <position position="113"/>
    </location>
</feature>
<reference evidence="15 16" key="1">
    <citation type="submission" date="2017-03" db="EMBL/GenBank/DDBJ databases">
        <title>Genome analysis of Rhizobial strains effectives or ineffectives for nitrogen fixation isolated from bean seeds.</title>
        <authorList>
            <person name="Peralta H."/>
            <person name="Aguilar-Vera A."/>
            <person name="Mora Y."/>
            <person name="Vargas-Lagunas C."/>
            <person name="Girard L."/>
            <person name="Mora J."/>
        </authorList>
    </citation>
    <scope>NUCLEOTIDE SEQUENCE [LARGE SCALE GENOMIC DNA]</scope>
    <source>
        <strain evidence="15 16">CCGM3</strain>
    </source>
</reference>
<dbReference type="AlphaFoldDB" id="A0A370KT29"/>
<comment type="similarity">
    <text evidence="3 12 13">Belongs to the DapA family.</text>
</comment>
<evidence type="ECO:0000256" key="13">
    <source>
        <dbReference type="PIRNR" id="PIRNR001365"/>
    </source>
</evidence>
<gene>
    <name evidence="12" type="primary">dapA</name>
    <name evidence="15" type="ORF">B5K06_07475</name>
</gene>
<evidence type="ECO:0000313" key="16">
    <source>
        <dbReference type="Proteomes" id="UP000254939"/>
    </source>
</evidence>
<dbReference type="EMBL" id="NAAC01000007">
    <property type="protein sequence ID" value="RDJ13811.1"/>
    <property type="molecule type" value="Genomic_DNA"/>
</dbReference>
<feature type="binding site" evidence="12 14">
    <location>
        <position position="51"/>
    </location>
    <ligand>
        <name>pyruvate</name>
        <dbReference type="ChEBI" id="CHEBI:15361"/>
    </ligand>
</feature>
<evidence type="ECO:0000256" key="5">
    <source>
        <dbReference type="ARBA" id="ARBA00022490"/>
    </source>
</evidence>
<dbReference type="OrthoDB" id="9782828at2"/>
<comment type="caution">
    <text evidence="12">Was originally thought to be a dihydrodipicolinate synthase (DHDPS), catalyzing the condensation of (S)-aspartate-beta-semialdehyde [(S)-ASA] and pyruvate to dihydrodipicolinate (DHDP). However, it was shown in E.coli that the product of the enzymatic reaction is not dihydrodipicolinate but in fact (4S)-4-hydroxy-2,3,4,5-tetrahydro-(2S)-dipicolinic acid (HTPA), and that the consecutive dehydration reaction leading to DHDP is not spontaneous but catalyzed by DapB.</text>
</comment>
<dbReference type="Proteomes" id="UP000254939">
    <property type="component" value="Unassembled WGS sequence"/>
</dbReference>
<dbReference type="Gene3D" id="3.20.20.70">
    <property type="entry name" value="Aldolase class I"/>
    <property type="match status" value="1"/>
</dbReference>
<dbReference type="PANTHER" id="PTHR12128">
    <property type="entry name" value="DIHYDRODIPICOLINATE SYNTHASE"/>
    <property type="match status" value="1"/>
</dbReference>
<evidence type="ECO:0000256" key="14">
    <source>
        <dbReference type="PIRSR" id="PIRSR001365-2"/>
    </source>
</evidence>
<dbReference type="CDD" id="cd00950">
    <property type="entry name" value="DHDPS"/>
    <property type="match status" value="1"/>
</dbReference>
<dbReference type="SMART" id="SM01130">
    <property type="entry name" value="DHDPS"/>
    <property type="match status" value="1"/>
</dbReference>
<comment type="caution">
    <text evidence="15">The sequence shown here is derived from an EMBL/GenBank/DDBJ whole genome shotgun (WGS) entry which is preliminary data.</text>
</comment>
<dbReference type="NCBIfam" id="TIGR00674">
    <property type="entry name" value="dapA"/>
    <property type="match status" value="1"/>
</dbReference>
<proteinExistence type="inferred from homology"/>
<comment type="function">
    <text evidence="1 12">Catalyzes the condensation of (S)-aspartate-beta-semialdehyde [(S)-ASA] and pyruvate to 4-hydroxy-tetrahydrodipicolinate (HTPA).</text>
</comment>
<dbReference type="Pfam" id="PF00701">
    <property type="entry name" value="DHDPS"/>
    <property type="match status" value="1"/>
</dbReference>
<dbReference type="PIRSF" id="PIRSF001365">
    <property type="entry name" value="DHDPS"/>
    <property type="match status" value="1"/>
</dbReference>
<dbReference type="PRINTS" id="PR00146">
    <property type="entry name" value="DHPICSNTHASE"/>
</dbReference>
<dbReference type="RefSeq" id="WP_114712293.1">
    <property type="nucleotide sequence ID" value="NZ_KZ857258.1"/>
</dbReference>
<comment type="subcellular location">
    <subcellularLocation>
        <location evidence="12">Cytoplasm</location>
    </subcellularLocation>
</comment>
<keyword evidence="5 12" id="KW-0963">Cytoplasm</keyword>
<dbReference type="GO" id="GO:0005737">
    <property type="term" value="C:cytoplasm"/>
    <property type="evidence" value="ECO:0007669"/>
    <property type="project" value="UniProtKB-SubCell"/>
</dbReference>
<dbReference type="GO" id="GO:0008840">
    <property type="term" value="F:4-hydroxy-tetrahydrodipicolinate synthase activity"/>
    <property type="evidence" value="ECO:0007669"/>
    <property type="project" value="UniProtKB-UniRule"/>
</dbReference>
<evidence type="ECO:0000256" key="7">
    <source>
        <dbReference type="ARBA" id="ARBA00022915"/>
    </source>
</evidence>
<evidence type="ECO:0000256" key="9">
    <source>
        <dbReference type="ARBA" id="ARBA00023239"/>
    </source>
</evidence>
<comment type="subunit">
    <text evidence="12">Homotetramer; dimer of dimers.</text>
</comment>
<keyword evidence="10 12" id="KW-0704">Schiff base</keyword>
<evidence type="ECO:0000256" key="11">
    <source>
        <dbReference type="ARBA" id="ARBA00047836"/>
    </source>
</evidence>
<keyword evidence="6 12" id="KW-0028">Amino-acid biosynthesis</keyword>
<feature type="binding site" evidence="12 14">
    <location>
        <position position="208"/>
    </location>
    <ligand>
        <name>pyruvate</name>
        <dbReference type="ChEBI" id="CHEBI:15361"/>
    </ligand>
</feature>
<organism evidence="15 16">
    <name type="scientific">Rhizobium grahamii</name>
    <dbReference type="NCBI Taxonomy" id="1120045"/>
    <lineage>
        <taxon>Bacteria</taxon>
        <taxon>Pseudomonadati</taxon>
        <taxon>Pseudomonadota</taxon>
        <taxon>Alphaproteobacteria</taxon>
        <taxon>Hyphomicrobiales</taxon>
        <taxon>Rhizobiaceae</taxon>
        <taxon>Rhizobium/Agrobacterium group</taxon>
        <taxon>Rhizobium</taxon>
    </lineage>
</organism>
<keyword evidence="9 12" id="KW-0456">Lyase</keyword>
<dbReference type="InterPro" id="IPR002220">
    <property type="entry name" value="DapA-like"/>
</dbReference>
<protein>
    <recommendedName>
        <fullName evidence="4 12">4-hydroxy-tetrahydrodipicolinate synthase</fullName>
        <shortName evidence="12">HTPA synthase</shortName>
        <ecNumber evidence="4 12">4.3.3.7</ecNumber>
    </recommendedName>
</protein>
<comment type="pathway">
    <text evidence="2 12">Amino-acid biosynthesis; L-lysine biosynthesis via DAP pathway; (S)-tetrahydrodipicolinate from L-aspartate: step 3/4.</text>
</comment>
<dbReference type="SUPFAM" id="SSF51569">
    <property type="entry name" value="Aldolase"/>
    <property type="match status" value="1"/>
</dbReference>
<dbReference type="PANTHER" id="PTHR12128:SF66">
    <property type="entry name" value="4-HYDROXY-2-OXOGLUTARATE ALDOLASE, MITOCHONDRIAL"/>
    <property type="match status" value="1"/>
</dbReference>
<keyword evidence="7 12" id="KW-0220">Diaminopimelate biosynthesis</keyword>
<name>A0A370KT29_9HYPH</name>